<comment type="similarity">
    <text evidence="1 2">Belongs to the RNase T2 family.</text>
</comment>
<dbReference type="SUPFAM" id="SSF55895">
    <property type="entry name" value="Ribonuclease Rh-like"/>
    <property type="match status" value="1"/>
</dbReference>
<dbReference type="GO" id="GO:0033897">
    <property type="term" value="F:ribonuclease T2 activity"/>
    <property type="evidence" value="ECO:0007669"/>
    <property type="project" value="InterPro"/>
</dbReference>
<keyword evidence="3" id="KW-1133">Transmembrane helix</keyword>
<feature type="transmembrane region" description="Helical" evidence="3">
    <location>
        <begin position="12"/>
        <end position="29"/>
    </location>
</feature>
<evidence type="ECO:0000256" key="3">
    <source>
        <dbReference type="SAM" id="Phobius"/>
    </source>
</evidence>
<dbReference type="InterPro" id="IPR033130">
    <property type="entry name" value="RNase_T2_His_AS_2"/>
</dbReference>
<proteinExistence type="inferred from homology"/>
<gene>
    <name evidence="4" type="ORF">EIC27_05630</name>
</gene>
<keyword evidence="5" id="KW-1185">Reference proteome</keyword>
<dbReference type="PANTHER" id="PTHR11240">
    <property type="entry name" value="RIBONUCLEASE T2"/>
    <property type="match status" value="1"/>
</dbReference>
<comment type="caution">
    <text evidence="4">The sequence shown here is derived from an EMBL/GenBank/DDBJ whole genome shotgun (WGS) entry which is preliminary data.</text>
</comment>
<dbReference type="Proteomes" id="UP000279470">
    <property type="component" value="Unassembled WGS sequence"/>
</dbReference>
<sequence length="237" mass="28203">MGYILNKNLKLIRFLIIAFLFLIQIFWVPEVCFSKNKHKSGDFDYYIFAQSWYPSFCFGGPKDECVNLTLFMQKNLSPHGLWPSKNKVYSVSKQPYNCEYSKGCESIEDCNFDSKKINEKIFNEIKMIMPPNLIKHEWKKHGTCSNYNQSEYFENILYLQNQYKTSKLIQNKIGKSFKYTELLKIFGGKNKVNLFCRNIGENQYLDQVHYFLDKNLKQINTKYYRTSCNSNLKIYIK</sequence>
<evidence type="ECO:0000313" key="5">
    <source>
        <dbReference type="Proteomes" id="UP000279470"/>
    </source>
</evidence>
<dbReference type="EMBL" id="RXFM01000086">
    <property type="protein sequence ID" value="RST63191.1"/>
    <property type="molecule type" value="Genomic_DNA"/>
</dbReference>
<evidence type="ECO:0000256" key="2">
    <source>
        <dbReference type="RuleBase" id="RU004328"/>
    </source>
</evidence>
<dbReference type="InterPro" id="IPR001568">
    <property type="entry name" value="RNase_T2-like"/>
</dbReference>
<dbReference type="Pfam" id="PF00445">
    <property type="entry name" value="Ribonuclease_T2"/>
    <property type="match status" value="1"/>
</dbReference>
<dbReference type="PANTHER" id="PTHR11240:SF22">
    <property type="entry name" value="RIBONUCLEASE T2"/>
    <property type="match status" value="1"/>
</dbReference>
<dbReference type="PROSITE" id="PS00531">
    <property type="entry name" value="RNASE_T2_2"/>
    <property type="match status" value="1"/>
</dbReference>
<protein>
    <submittedName>
        <fullName evidence="4">Uncharacterized protein</fullName>
    </submittedName>
</protein>
<dbReference type="InterPro" id="IPR036430">
    <property type="entry name" value="RNase_T2-like_sf"/>
</dbReference>
<evidence type="ECO:0000256" key="1">
    <source>
        <dbReference type="ARBA" id="ARBA00007469"/>
    </source>
</evidence>
<evidence type="ECO:0000313" key="4">
    <source>
        <dbReference type="EMBL" id="RST63191.1"/>
    </source>
</evidence>
<keyword evidence="3" id="KW-0472">Membrane</keyword>
<dbReference type="GO" id="GO:0003723">
    <property type="term" value="F:RNA binding"/>
    <property type="evidence" value="ECO:0007669"/>
    <property type="project" value="InterPro"/>
</dbReference>
<dbReference type="AlphaFoldDB" id="A0A429XEX4"/>
<dbReference type="Gene3D" id="3.90.730.10">
    <property type="entry name" value="Ribonuclease T2-like"/>
    <property type="match status" value="1"/>
</dbReference>
<dbReference type="OrthoDB" id="4720638at2"/>
<keyword evidence="3" id="KW-0812">Transmembrane</keyword>
<organism evidence="4 5">
    <name type="scientific">Candidatus Aquarickettsia rohweri</name>
    <dbReference type="NCBI Taxonomy" id="2602574"/>
    <lineage>
        <taxon>Bacteria</taxon>
        <taxon>Pseudomonadati</taxon>
        <taxon>Pseudomonadota</taxon>
        <taxon>Alphaproteobacteria</taxon>
        <taxon>Rickettsiales</taxon>
        <taxon>Candidatus Midichloriaceae</taxon>
        <taxon>Candidatus Aquarickettsia</taxon>
    </lineage>
</organism>
<reference evidence="5" key="1">
    <citation type="submission" date="2018-11" db="EMBL/GenBank/DDBJ databases">
        <title>Phylogenetic, genomic, and biogeographic characterization of a novel and ubiquitous marine invertebrate-associated Rickettsiales parasite, Candidatus Marinoinvertebrata rohwerii, gen. nov., sp. nov.</title>
        <authorList>
            <person name="Klinges J.G."/>
            <person name="Rosales S.M."/>
            <person name="Mcminds R."/>
            <person name="Shaver E.C."/>
            <person name="Shantz A."/>
            <person name="Peters E.C."/>
            <person name="Burkepile D.E."/>
            <person name="Silliman B.R."/>
            <person name="Vega Thurber R.L."/>
        </authorList>
    </citation>
    <scope>NUCLEOTIDE SEQUENCE [LARGE SCALE GENOMIC DNA]</scope>
    <source>
        <strain evidence="5">a_cerv_44</strain>
    </source>
</reference>
<name>A0A429XEX4_9RICK</name>
<accession>A0A429XEX4</accession>